<reference evidence="3 4" key="3">
    <citation type="submission" date="2019-11" db="EMBL/GenBank/DDBJ databases">
        <title>A de novo genome assembly of a pear dwarfing rootstock.</title>
        <authorList>
            <person name="Wang F."/>
            <person name="Wang J."/>
            <person name="Li S."/>
            <person name="Zhang Y."/>
            <person name="Fang M."/>
            <person name="Ma L."/>
            <person name="Zhao Y."/>
            <person name="Jiang S."/>
        </authorList>
    </citation>
    <scope>NUCLEOTIDE SEQUENCE [LARGE SCALE GENOMIC DNA]</scope>
    <source>
        <strain evidence="3">S2</strain>
        <tissue evidence="3">Leaf</tissue>
    </source>
</reference>
<evidence type="ECO:0000313" key="4">
    <source>
        <dbReference type="Proteomes" id="UP000327157"/>
    </source>
</evidence>
<dbReference type="EMBL" id="SMOL01000402">
    <property type="protein sequence ID" value="KAB2615845.1"/>
    <property type="molecule type" value="Genomic_DNA"/>
</dbReference>
<dbReference type="Proteomes" id="UP000327157">
    <property type="component" value="Chromosome 3"/>
</dbReference>
<comment type="caution">
    <text evidence="3">The sequence shown here is derived from an EMBL/GenBank/DDBJ whole genome shotgun (WGS) entry which is preliminary data.</text>
</comment>
<feature type="domain" description="Reverse transcriptase Ty1/copia-type" evidence="1">
    <location>
        <begin position="432"/>
        <end position="496"/>
    </location>
</feature>
<protein>
    <submittedName>
        <fullName evidence="3">Uncharacterized protein</fullName>
    </submittedName>
</protein>
<name>A0A5N5GJX7_9ROSA</name>
<sequence>MSTKICCDKKEFEASSSSSSDLARFDGTHPCTPPFITTTTHAASPNASADSDSSTLVSHVTTGVPNLNYLVWYQTDQTLASIGQPVQNDDLVTYVLNGLGLEYEILVMALTNFPPLASFNDLHARLLVYESKHAMTRATLAPSAFYFARNSGGNFSQGRVGPPSYHHGTSSVNQHSRTYGGATLCPQATRSDDDISRAFTGMHIASPSDLTWCPNTGATHHMTNYSRFITSATGYGSNDNVVVGNGETLCIAHTGNISFKSSDQYKGYHCFHPPTGRVYLSSHVKFNKDDFPFHSSMASSFVQQSDLVFVYIVPIHAPLHHNNALSPMLSFMQLMTIPKNLELANVNTFSTVPTSVPVAIQQQLSHPHASPLPVGGVAPMLPATPVIVPPNLEQVVVNTFATKPTSIPTASWSPKWRQAMLDEFNALLKHGTWTLILHVPYANIVGCKWVFKIKRRSNGSIEHYKARLVAKGFYQQHGVDYTETFSPVVKPTIYHLNHAQPCLVLWLANTST</sequence>
<dbReference type="OrthoDB" id="1166629at2759"/>
<evidence type="ECO:0000313" key="3">
    <source>
        <dbReference type="EMBL" id="KAB2615845.1"/>
    </source>
</evidence>
<dbReference type="AlphaFoldDB" id="A0A5N5GJX7"/>
<dbReference type="InterPro" id="IPR057670">
    <property type="entry name" value="SH3_retrovirus"/>
</dbReference>
<dbReference type="PANTHER" id="PTHR47481:SF22">
    <property type="entry name" value="RETROTRANSPOSON GAG DOMAIN-CONTAINING PROTEIN"/>
    <property type="match status" value="1"/>
</dbReference>
<dbReference type="Pfam" id="PF07727">
    <property type="entry name" value="RVT_2"/>
    <property type="match status" value="1"/>
</dbReference>
<organism evidence="3 4">
    <name type="scientific">Pyrus ussuriensis x Pyrus communis</name>
    <dbReference type="NCBI Taxonomy" id="2448454"/>
    <lineage>
        <taxon>Eukaryota</taxon>
        <taxon>Viridiplantae</taxon>
        <taxon>Streptophyta</taxon>
        <taxon>Embryophyta</taxon>
        <taxon>Tracheophyta</taxon>
        <taxon>Spermatophyta</taxon>
        <taxon>Magnoliopsida</taxon>
        <taxon>eudicotyledons</taxon>
        <taxon>Gunneridae</taxon>
        <taxon>Pentapetalae</taxon>
        <taxon>rosids</taxon>
        <taxon>fabids</taxon>
        <taxon>Rosales</taxon>
        <taxon>Rosaceae</taxon>
        <taxon>Amygdaloideae</taxon>
        <taxon>Maleae</taxon>
        <taxon>Pyrus</taxon>
    </lineage>
</organism>
<proteinExistence type="predicted"/>
<keyword evidence="4" id="KW-1185">Reference proteome</keyword>
<gene>
    <name evidence="3" type="ORF">D8674_022433</name>
</gene>
<dbReference type="PANTHER" id="PTHR47481">
    <property type="match status" value="1"/>
</dbReference>
<evidence type="ECO:0000259" key="1">
    <source>
        <dbReference type="Pfam" id="PF07727"/>
    </source>
</evidence>
<evidence type="ECO:0000259" key="2">
    <source>
        <dbReference type="Pfam" id="PF25597"/>
    </source>
</evidence>
<feature type="domain" description="Retroviral polymerase SH3-like" evidence="2">
    <location>
        <begin position="262"/>
        <end position="296"/>
    </location>
</feature>
<reference evidence="4" key="2">
    <citation type="submission" date="2019-10" db="EMBL/GenBank/DDBJ databases">
        <title>A de novo genome assembly of a pear dwarfing rootstock.</title>
        <authorList>
            <person name="Wang F."/>
            <person name="Wang J."/>
            <person name="Li S."/>
            <person name="Zhang Y."/>
            <person name="Fang M."/>
            <person name="Ma L."/>
            <person name="Zhao Y."/>
            <person name="Jiang S."/>
        </authorList>
    </citation>
    <scope>NUCLEOTIDE SEQUENCE [LARGE SCALE GENOMIC DNA]</scope>
</reference>
<reference evidence="3 4" key="1">
    <citation type="submission" date="2019-09" db="EMBL/GenBank/DDBJ databases">
        <authorList>
            <person name="Ou C."/>
        </authorList>
    </citation>
    <scope>NUCLEOTIDE SEQUENCE [LARGE SCALE GENOMIC DNA]</scope>
    <source>
        <strain evidence="3">S2</strain>
        <tissue evidence="3">Leaf</tissue>
    </source>
</reference>
<dbReference type="InterPro" id="IPR013103">
    <property type="entry name" value="RVT_2"/>
</dbReference>
<accession>A0A5N5GJX7</accession>
<dbReference type="Pfam" id="PF25597">
    <property type="entry name" value="SH3_retrovirus"/>
    <property type="match status" value="1"/>
</dbReference>